<name>A0ABD2X9F9_9HYME</name>
<comment type="caution">
    <text evidence="1">The sequence shown here is derived from an EMBL/GenBank/DDBJ whole genome shotgun (WGS) entry which is preliminary data.</text>
</comment>
<dbReference type="Proteomes" id="UP001627154">
    <property type="component" value="Unassembled WGS sequence"/>
</dbReference>
<proteinExistence type="predicted"/>
<evidence type="ECO:0000313" key="2">
    <source>
        <dbReference type="Proteomes" id="UP001627154"/>
    </source>
</evidence>
<dbReference type="EMBL" id="JBJJXI010000041">
    <property type="protein sequence ID" value="KAL3401947.1"/>
    <property type="molecule type" value="Genomic_DNA"/>
</dbReference>
<evidence type="ECO:0000313" key="1">
    <source>
        <dbReference type="EMBL" id="KAL3401947.1"/>
    </source>
</evidence>
<sequence>MSNLATRFFAIVAALNGIIVVSSSSRSLSLRRDIGSKDLLYNSPNSVENITTVYYGSCDRFTDDDPDWLRECSIRRVQASFSPDVNPIEDECNITLLCDSEAGWIDTDRIRINSLSRDRAVVRWHEEEANLEDDTRRYRPRFSVVDFSDCRVKTTKLPESQRRVYSLINEYAKGEGDFEVATLDGPRFSRLTIDAEGVITSKIDTLVAYQSQGYTPHI</sequence>
<dbReference type="AlphaFoldDB" id="A0ABD2X9F9"/>
<protein>
    <submittedName>
        <fullName evidence="1">Uncharacterized protein</fullName>
    </submittedName>
</protein>
<keyword evidence="2" id="KW-1185">Reference proteome</keyword>
<gene>
    <name evidence="1" type="ORF">TKK_004962</name>
</gene>
<reference evidence="1 2" key="1">
    <citation type="journal article" date="2024" name="bioRxiv">
        <title>A reference genome for Trichogramma kaykai: A tiny desert-dwelling parasitoid wasp with competing sex-ratio distorters.</title>
        <authorList>
            <person name="Culotta J."/>
            <person name="Lindsey A.R."/>
        </authorList>
    </citation>
    <scope>NUCLEOTIDE SEQUENCE [LARGE SCALE GENOMIC DNA]</scope>
    <source>
        <strain evidence="1 2">KSX58</strain>
    </source>
</reference>
<accession>A0ABD2X9F9</accession>
<organism evidence="1 2">
    <name type="scientific">Trichogramma kaykai</name>
    <dbReference type="NCBI Taxonomy" id="54128"/>
    <lineage>
        <taxon>Eukaryota</taxon>
        <taxon>Metazoa</taxon>
        <taxon>Ecdysozoa</taxon>
        <taxon>Arthropoda</taxon>
        <taxon>Hexapoda</taxon>
        <taxon>Insecta</taxon>
        <taxon>Pterygota</taxon>
        <taxon>Neoptera</taxon>
        <taxon>Endopterygota</taxon>
        <taxon>Hymenoptera</taxon>
        <taxon>Apocrita</taxon>
        <taxon>Proctotrupomorpha</taxon>
        <taxon>Chalcidoidea</taxon>
        <taxon>Trichogrammatidae</taxon>
        <taxon>Trichogramma</taxon>
    </lineage>
</organism>